<comment type="caution">
    <text evidence="1">The sequence shown here is derived from an EMBL/GenBank/DDBJ whole genome shotgun (WGS) entry which is preliminary data.</text>
</comment>
<evidence type="ECO:0000313" key="2">
    <source>
        <dbReference type="Proteomes" id="UP001187471"/>
    </source>
</evidence>
<sequence length="288" mass="32940">MGAFCYIQDRPYFCRVEPEIFQDLYGIDKKKFNKEACSCCVDTIKAIYGSQSQELDKFNHAIRSNIADKEGWRSTVVIFALVKLGASLAGVEFLVSMKGWSWKYPPAKPYSGTALTDPIFVDCETYNLTWYSGSDNLGPYGEPISPQQESFYYEFNASEYGKGEADFSGRPWYEYGLKEEAYRGNSWLGDYESYLVGCWGEDMFSPSYDLKKADDSYQNEEQGDCYYSYLDDLGMQPAYDHHPWFSRGFSFGFGYGVDEEDGCGMQELESSYGHSFDEMKLCEKIFGP</sequence>
<reference evidence="1" key="1">
    <citation type="submission" date="2022-12" db="EMBL/GenBank/DDBJ databases">
        <title>Draft genome assemblies for two species of Escallonia (Escalloniales).</title>
        <authorList>
            <person name="Chanderbali A."/>
            <person name="Dervinis C."/>
            <person name="Anghel I."/>
            <person name="Soltis D."/>
            <person name="Soltis P."/>
            <person name="Zapata F."/>
        </authorList>
    </citation>
    <scope>NUCLEOTIDE SEQUENCE</scope>
    <source>
        <strain evidence="1">UCBG92.1500</strain>
        <tissue evidence="1">Leaf</tissue>
    </source>
</reference>
<dbReference type="PANTHER" id="PTHR36791:SF2">
    <property type="entry name" value="OS03G0363400 PROTEIN"/>
    <property type="match status" value="1"/>
</dbReference>
<dbReference type="Proteomes" id="UP001187471">
    <property type="component" value="Unassembled WGS sequence"/>
</dbReference>
<dbReference type="EMBL" id="JAVXUO010001277">
    <property type="protein sequence ID" value="KAK2984007.1"/>
    <property type="molecule type" value="Genomic_DNA"/>
</dbReference>
<protein>
    <submittedName>
        <fullName evidence="1">Uncharacterized protein</fullName>
    </submittedName>
</protein>
<keyword evidence="2" id="KW-1185">Reference proteome</keyword>
<accession>A0AA88R8C6</accession>
<dbReference type="AlphaFoldDB" id="A0AA88R8C6"/>
<gene>
    <name evidence="1" type="ORF">RJ640_024221</name>
</gene>
<dbReference type="PANTHER" id="PTHR36791">
    <property type="entry name" value="OS03G0363400 PROTEIN"/>
    <property type="match status" value="1"/>
</dbReference>
<proteinExistence type="predicted"/>
<name>A0AA88R8C6_9ASTE</name>
<organism evidence="1 2">
    <name type="scientific">Escallonia rubra</name>
    <dbReference type="NCBI Taxonomy" id="112253"/>
    <lineage>
        <taxon>Eukaryota</taxon>
        <taxon>Viridiplantae</taxon>
        <taxon>Streptophyta</taxon>
        <taxon>Embryophyta</taxon>
        <taxon>Tracheophyta</taxon>
        <taxon>Spermatophyta</taxon>
        <taxon>Magnoliopsida</taxon>
        <taxon>eudicotyledons</taxon>
        <taxon>Gunneridae</taxon>
        <taxon>Pentapetalae</taxon>
        <taxon>asterids</taxon>
        <taxon>campanulids</taxon>
        <taxon>Escalloniales</taxon>
        <taxon>Escalloniaceae</taxon>
        <taxon>Escallonia</taxon>
    </lineage>
</organism>
<evidence type="ECO:0000313" key="1">
    <source>
        <dbReference type="EMBL" id="KAK2984007.1"/>
    </source>
</evidence>